<keyword evidence="3" id="KW-0813">Transport</keyword>
<reference evidence="11" key="1">
    <citation type="journal article" date="2018" name="DNA Res.">
        <title>Multiple hybrid de novo genome assembly of finger millet, an orphan allotetraploid crop.</title>
        <authorList>
            <person name="Hatakeyama M."/>
            <person name="Aluri S."/>
            <person name="Balachadran M.T."/>
            <person name="Sivarajan S.R."/>
            <person name="Patrignani A."/>
            <person name="Gruter S."/>
            <person name="Poveda L."/>
            <person name="Shimizu-Inatsugi R."/>
            <person name="Baeten J."/>
            <person name="Francoijs K.J."/>
            <person name="Nataraja K.N."/>
            <person name="Reddy Y.A.N."/>
            <person name="Phadnis S."/>
            <person name="Ravikumar R.L."/>
            <person name="Schlapbach R."/>
            <person name="Sreeman S.M."/>
            <person name="Shimizu K.K."/>
        </authorList>
    </citation>
    <scope>NUCLEOTIDE SEQUENCE</scope>
</reference>
<dbReference type="AlphaFoldDB" id="A0AAV5E709"/>
<keyword evidence="5" id="KW-0571">Peptide transport</keyword>
<keyword evidence="6" id="KW-0653">Protein transport</keyword>
<dbReference type="Pfam" id="PF03169">
    <property type="entry name" value="OPT"/>
    <property type="match status" value="1"/>
</dbReference>
<feature type="transmembrane region" description="Helical" evidence="10">
    <location>
        <begin position="293"/>
        <end position="315"/>
    </location>
</feature>
<protein>
    <submittedName>
        <fullName evidence="11">Uncharacterized protein</fullName>
    </submittedName>
</protein>
<evidence type="ECO:0000256" key="9">
    <source>
        <dbReference type="SAM" id="MobiDB-lite"/>
    </source>
</evidence>
<gene>
    <name evidence="11" type="primary">gb05451</name>
    <name evidence="11" type="ORF">PR202_gb05451</name>
</gene>
<evidence type="ECO:0000313" key="11">
    <source>
        <dbReference type="EMBL" id="GJN18304.1"/>
    </source>
</evidence>
<evidence type="ECO:0000256" key="10">
    <source>
        <dbReference type="SAM" id="Phobius"/>
    </source>
</evidence>
<reference evidence="11" key="2">
    <citation type="submission" date="2021-12" db="EMBL/GenBank/DDBJ databases">
        <title>Resequencing data analysis of finger millet.</title>
        <authorList>
            <person name="Hatakeyama M."/>
            <person name="Aluri S."/>
            <person name="Balachadran M.T."/>
            <person name="Sivarajan S.R."/>
            <person name="Poveda L."/>
            <person name="Shimizu-Inatsugi R."/>
            <person name="Schlapbach R."/>
            <person name="Sreeman S.M."/>
            <person name="Shimizu K.K."/>
        </authorList>
    </citation>
    <scope>NUCLEOTIDE SEQUENCE</scope>
</reference>
<feature type="region of interest" description="Disordered" evidence="9">
    <location>
        <begin position="100"/>
        <end position="119"/>
    </location>
</feature>
<dbReference type="InterPro" id="IPR004648">
    <property type="entry name" value="Oligpept_transpt"/>
</dbReference>
<evidence type="ECO:0000256" key="2">
    <source>
        <dbReference type="ARBA" id="ARBA00005484"/>
    </source>
</evidence>
<evidence type="ECO:0000256" key="1">
    <source>
        <dbReference type="ARBA" id="ARBA00004141"/>
    </source>
</evidence>
<proteinExistence type="inferred from homology"/>
<evidence type="ECO:0000256" key="4">
    <source>
        <dbReference type="ARBA" id="ARBA00022692"/>
    </source>
</evidence>
<comment type="caution">
    <text evidence="11">The sequence shown here is derived from an EMBL/GenBank/DDBJ whole genome shotgun (WGS) entry which is preliminary data.</text>
</comment>
<dbReference type="GO" id="GO:0015031">
    <property type="term" value="P:protein transport"/>
    <property type="evidence" value="ECO:0007669"/>
    <property type="project" value="UniProtKB-KW"/>
</dbReference>
<evidence type="ECO:0000256" key="6">
    <source>
        <dbReference type="ARBA" id="ARBA00022927"/>
    </source>
</evidence>
<dbReference type="GO" id="GO:0035673">
    <property type="term" value="F:oligopeptide transmembrane transporter activity"/>
    <property type="evidence" value="ECO:0007669"/>
    <property type="project" value="InterPro"/>
</dbReference>
<keyword evidence="8 10" id="KW-0472">Membrane</keyword>
<dbReference type="PANTHER" id="PTHR22601">
    <property type="entry name" value="ISP4 LIKE PROTEIN"/>
    <property type="match status" value="1"/>
</dbReference>
<comment type="subcellular location">
    <subcellularLocation>
        <location evidence="1">Membrane</location>
        <topology evidence="1">Multi-pass membrane protein</topology>
    </subcellularLocation>
</comment>
<evidence type="ECO:0000256" key="7">
    <source>
        <dbReference type="ARBA" id="ARBA00022989"/>
    </source>
</evidence>
<dbReference type="EMBL" id="BQKI01000073">
    <property type="protein sequence ID" value="GJN18304.1"/>
    <property type="molecule type" value="Genomic_DNA"/>
</dbReference>
<evidence type="ECO:0000256" key="5">
    <source>
        <dbReference type="ARBA" id="ARBA00022856"/>
    </source>
</evidence>
<accession>A0AAV5E709</accession>
<organism evidence="11 12">
    <name type="scientific">Eleusine coracana subsp. coracana</name>
    <dbReference type="NCBI Taxonomy" id="191504"/>
    <lineage>
        <taxon>Eukaryota</taxon>
        <taxon>Viridiplantae</taxon>
        <taxon>Streptophyta</taxon>
        <taxon>Embryophyta</taxon>
        <taxon>Tracheophyta</taxon>
        <taxon>Spermatophyta</taxon>
        <taxon>Magnoliopsida</taxon>
        <taxon>Liliopsida</taxon>
        <taxon>Poales</taxon>
        <taxon>Poaceae</taxon>
        <taxon>PACMAD clade</taxon>
        <taxon>Chloridoideae</taxon>
        <taxon>Cynodonteae</taxon>
        <taxon>Eleusininae</taxon>
        <taxon>Eleusine</taxon>
    </lineage>
</organism>
<keyword evidence="4 10" id="KW-0812">Transmembrane</keyword>
<feature type="transmembrane region" description="Helical" evidence="10">
    <location>
        <begin position="445"/>
        <end position="466"/>
    </location>
</feature>
<evidence type="ECO:0000256" key="3">
    <source>
        <dbReference type="ARBA" id="ARBA00022448"/>
    </source>
</evidence>
<keyword evidence="7 10" id="KW-1133">Transmembrane helix</keyword>
<dbReference type="GO" id="GO:0016020">
    <property type="term" value="C:membrane"/>
    <property type="evidence" value="ECO:0007669"/>
    <property type="project" value="UniProtKB-SubCell"/>
</dbReference>
<comment type="similarity">
    <text evidence="2">Belongs to the oligopeptide OPT transporter (TC 2.A.67.1) family.</text>
</comment>
<dbReference type="Proteomes" id="UP001054889">
    <property type="component" value="Unassembled WGS sequence"/>
</dbReference>
<sequence length="491" mass="53492">MGVLGLLQVGHRAADRVRDEGPGPRRVHARLDGRVVVPLQPAGVALLRHGQHPGRLRALHVCNRARGLLGPGPVPRGPVPNLLVAPLHVQRQELRHQLHHQRKVRDRHGRVRPAGAHQHEHILRARVRAQLRGHRGHHHARRAVPRQGDLPPLPRVAKGQQQARRAHAADEAELRGRAGVVVLRAAGALHGRLARPLHGPQERGAAAVVGPALRVRPGLRVHAAHQHHHGHHQPDPRAQRHLRVHHRAHPPGQAHRQRRLQGVRLHEHVAGHLFPLRLQAGTHYMKIPPKSMFLVQLVGTIVAGTVNLGVAYWLLGSIPNICNDALLPADSPWTCPSDRVFFDASVIWGLVGPRRIFGALGNYAALNWSFLVGARGARRPVRAAQGVPAQAVDRHDQPARAHRRHGKHAAGHGSQLLQLVAAHRDRLSTSSCSGTAKSGGSGTTYILSAALDAGVAFMGVLLYFTLSMENRNISWWGTAGEHCPLASCPTA</sequence>
<evidence type="ECO:0000313" key="12">
    <source>
        <dbReference type="Proteomes" id="UP001054889"/>
    </source>
</evidence>
<keyword evidence="12" id="KW-1185">Reference proteome</keyword>
<feature type="compositionally biased region" description="Basic residues" evidence="9">
    <location>
        <begin position="100"/>
        <end position="111"/>
    </location>
</feature>
<dbReference type="InterPro" id="IPR004813">
    <property type="entry name" value="OPT"/>
</dbReference>
<evidence type="ECO:0000256" key="8">
    <source>
        <dbReference type="ARBA" id="ARBA00023136"/>
    </source>
</evidence>
<name>A0AAV5E709_ELECO</name>